<keyword evidence="1" id="KW-0695">RNA-directed DNA polymerase</keyword>
<accession>A0A5B6V7S0</accession>
<dbReference type="GO" id="GO:0003964">
    <property type="term" value="F:RNA-directed DNA polymerase activity"/>
    <property type="evidence" value="ECO:0007669"/>
    <property type="project" value="UniProtKB-KW"/>
</dbReference>
<evidence type="ECO:0000313" key="1">
    <source>
        <dbReference type="EMBL" id="KAA3465175.1"/>
    </source>
</evidence>
<dbReference type="SUPFAM" id="SSF56672">
    <property type="entry name" value="DNA/RNA polymerases"/>
    <property type="match status" value="1"/>
</dbReference>
<dbReference type="InterPro" id="IPR043128">
    <property type="entry name" value="Rev_trsase/Diguanyl_cyclase"/>
</dbReference>
<keyword evidence="1" id="KW-0808">Transferase</keyword>
<comment type="caution">
    <text evidence="1">The sequence shown here is derived from an EMBL/GenBank/DDBJ whole genome shotgun (WGS) entry which is preliminary data.</text>
</comment>
<protein>
    <submittedName>
        <fullName evidence="1">Reverse transcriptase</fullName>
    </submittedName>
</protein>
<dbReference type="InterPro" id="IPR043502">
    <property type="entry name" value="DNA/RNA_pol_sf"/>
</dbReference>
<dbReference type="PANTHER" id="PTHR24559">
    <property type="entry name" value="TRANSPOSON TY3-I GAG-POL POLYPROTEIN"/>
    <property type="match status" value="1"/>
</dbReference>
<keyword evidence="2" id="KW-1185">Reference proteome</keyword>
<organism evidence="1 2">
    <name type="scientific">Gossypium australe</name>
    <dbReference type="NCBI Taxonomy" id="47621"/>
    <lineage>
        <taxon>Eukaryota</taxon>
        <taxon>Viridiplantae</taxon>
        <taxon>Streptophyta</taxon>
        <taxon>Embryophyta</taxon>
        <taxon>Tracheophyta</taxon>
        <taxon>Spermatophyta</taxon>
        <taxon>Magnoliopsida</taxon>
        <taxon>eudicotyledons</taxon>
        <taxon>Gunneridae</taxon>
        <taxon>Pentapetalae</taxon>
        <taxon>rosids</taxon>
        <taxon>malvids</taxon>
        <taxon>Malvales</taxon>
        <taxon>Malvaceae</taxon>
        <taxon>Malvoideae</taxon>
        <taxon>Gossypium</taxon>
    </lineage>
</organism>
<sequence length="123" mass="14056">MPFGLTNSPSSFQSLMNGVFRRLLRRLHVTHLREVLHLLRENQLFSKKSKCNFRNTQVEYLSHIISNGTDSMDSSKLANTLVSQGTEGLSWVIRVLQEVYKALWSYCQASNHITEEGCTLVLV</sequence>
<dbReference type="EMBL" id="SMMG02000007">
    <property type="protein sequence ID" value="KAA3465175.1"/>
    <property type="molecule type" value="Genomic_DNA"/>
</dbReference>
<dbReference type="Gene3D" id="3.30.70.270">
    <property type="match status" value="1"/>
</dbReference>
<dbReference type="AlphaFoldDB" id="A0A5B6V7S0"/>
<proteinExistence type="predicted"/>
<dbReference type="PANTHER" id="PTHR24559:SF444">
    <property type="entry name" value="REVERSE TRANSCRIPTASE DOMAIN-CONTAINING PROTEIN"/>
    <property type="match status" value="1"/>
</dbReference>
<reference evidence="2" key="1">
    <citation type="journal article" date="2019" name="Plant Biotechnol. J.">
        <title>Genome sequencing of the Australian wild diploid species Gossypium australe highlights disease resistance and delayed gland morphogenesis.</title>
        <authorList>
            <person name="Cai Y."/>
            <person name="Cai X."/>
            <person name="Wang Q."/>
            <person name="Wang P."/>
            <person name="Zhang Y."/>
            <person name="Cai C."/>
            <person name="Xu Y."/>
            <person name="Wang K."/>
            <person name="Zhou Z."/>
            <person name="Wang C."/>
            <person name="Geng S."/>
            <person name="Li B."/>
            <person name="Dong Q."/>
            <person name="Hou Y."/>
            <person name="Wang H."/>
            <person name="Ai P."/>
            <person name="Liu Z."/>
            <person name="Yi F."/>
            <person name="Sun M."/>
            <person name="An G."/>
            <person name="Cheng J."/>
            <person name="Zhang Y."/>
            <person name="Shi Q."/>
            <person name="Xie Y."/>
            <person name="Shi X."/>
            <person name="Chang Y."/>
            <person name="Huang F."/>
            <person name="Chen Y."/>
            <person name="Hong S."/>
            <person name="Mi L."/>
            <person name="Sun Q."/>
            <person name="Zhang L."/>
            <person name="Zhou B."/>
            <person name="Peng R."/>
            <person name="Zhang X."/>
            <person name="Liu F."/>
        </authorList>
    </citation>
    <scope>NUCLEOTIDE SEQUENCE [LARGE SCALE GENOMIC DNA]</scope>
    <source>
        <strain evidence="2">cv. PA1801</strain>
    </source>
</reference>
<dbReference type="Proteomes" id="UP000325315">
    <property type="component" value="Unassembled WGS sequence"/>
</dbReference>
<name>A0A5B6V7S0_9ROSI</name>
<evidence type="ECO:0000313" key="2">
    <source>
        <dbReference type="Proteomes" id="UP000325315"/>
    </source>
</evidence>
<keyword evidence="1" id="KW-0548">Nucleotidyltransferase</keyword>
<dbReference type="InterPro" id="IPR053134">
    <property type="entry name" value="RNA-dir_DNA_polymerase"/>
</dbReference>
<gene>
    <name evidence="1" type="ORF">EPI10_000376</name>
</gene>